<keyword evidence="1" id="KW-0472">Membrane</keyword>
<gene>
    <name evidence="2" type="ORF">FOB74_07815</name>
</gene>
<dbReference type="RefSeq" id="WP_048791174.1">
    <property type="nucleotide sequence ID" value="NZ_CP050959.1"/>
</dbReference>
<evidence type="ECO:0000256" key="1">
    <source>
        <dbReference type="SAM" id="Phobius"/>
    </source>
</evidence>
<organism evidence="2 3">
    <name type="scientific">Streptococcus gallolyticus</name>
    <dbReference type="NCBI Taxonomy" id="315405"/>
    <lineage>
        <taxon>Bacteria</taxon>
        <taxon>Bacillati</taxon>
        <taxon>Bacillota</taxon>
        <taxon>Bacilli</taxon>
        <taxon>Lactobacillales</taxon>
        <taxon>Streptococcaceae</taxon>
        <taxon>Streptococcus</taxon>
    </lineage>
</organism>
<sequence>MVAINILGALGTQLFPPQYVGLLGFLPIILGRKAWFDYHNKEKTKANGADNIGVYIPVFSQYDLVDFFTTLIIFAGMIYLWCYIGHHIANISYVRKK</sequence>
<evidence type="ECO:0000313" key="2">
    <source>
        <dbReference type="EMBL" id="QIX74348.1"/>
    </source>
</evidence>
<dbReference type="InterPro" id="IPR004676">
    <property type="entry name" value="Cd-R_transporter"/>
</dbReference>
<feature type="transmembrane region" description="Helical" evidence="1">
    <location>
        <begin position="67"/>
        <end position="89"/>
    </location>
</feature>
<dbReference type="Pfam" id="PF03596">
    <property type="entry name" value="Cad"/>
    <property type="match status" value="1"/>
</dbReference>
<evidence type="ECO:0000313" key="3">
    <source>
        <dbReference type="Proteomes" id="UP000503130"/>
    </source>
</evidence>
<name>A0AAE7CVI9_9STRE</name>
<dbReference type="AlphaFoldDB" id="A0AAE7CVI9"/>
<keyword evidence="1" id="KW-1133">Transmembrane helix</keyword>
<dbReference type="GeneID" id="64018843"/>
<keyword evidence="1" id="KW-0812">Transmembrane</keyword>
<reference evidence="2 3" key="1">
    <citation type="submission" date="2019-09" db="EMBL/GenBank/DDBJ databases">
        <title>FDA dAtabase for Regulatory Grade micrObial Sequences (FDA-ARGOS): Supporting development and validation of Infectious Disease Dx tests.</title>
        <authorList>
            <person name="Sciortino C."/>
            <person name="Tallon L."/>
            <person name="Sadzewicz L."/>
            <person name="Vavikolanu K."/>
            <person name="Mehta A."/>
            <person name="Aluvathingal J."/>
            <person name="Nadendla S."/>
            <person name="Nandy P."/>
            <person name="Geyer C."/>
            <person name="Yan Y."/>
            <person name="Sichtig H."/>
        </authorList>
    </citation>
    <scope>NUCLEOTIDE SEQUENCE [LARGE SCALE GENOMIC DNA]</scope>
    <source>
        <strain evidence="2 3">FDAARGOS_666</strain>
    </source>
</reference>
<protein>
    <submittedName>
        <fullName evidence="2">Uncharacterized protein</fullName>
    </submittedName>
</protein>
<proteinExistence type="predicted"/>
<dbReference type="EMBL" id="CP050959">
    <property type="protein sequence ID" value="QIX74348.1"/>
    <property type="molecule type" value="Genomic_DNA"/>
</dbReference>
<dbReference type="Proteomes" id="UP000503130">
    <property type="component" value="Chromosome"/>
</dbReference>
<accession>A0AAE7CVI9</accession>